<dbReference type="eggNOG" id="COG2849">
    <property type="taxonomic scope" value="Bacteria"/>
</dbReference>
<gene>
    <name evidence="1" type="ordered locus">Celal_2683</name>
</gene>
<dbReference type="AlphaFoldDB" id="E6XBA4"/>
<accession>E6XBA4</accession>
<name>E6XBA4_CELAD</name>
<dbReference type="SUPFAM" id="SSF82185">
    <property type="entry name" value="Histone H3 K4-specific methyltransferase SET7/9 N-terminal domain"/>
    <property type="match status" value="1"/>
</dbReference>
<dbReference type="EMBL" id="CP002453">
    <property type="protein sequence ID" value="ADV49968.1"/>
    <property type="molecule type" value="Genomic_DNA"/>
</dbReference>
<dbReference type="HOGENOM" id="CLU_1313581_0_0_10"/>
<keyword evidence="2" id="KW-1185">Reference proteome</keyword>
<proteinExistence type="predicted"/>
<organism evidence="1 2">
    <name type="scientific">Cellulophaga algicola (strain DSM 14237 / IC166 / ACAM 630)</name>
    <dbReference type="NCBI Taxonomy" id="688270"/>
    <lineage>
        <taxon>Bacteria</taxon>
        <taxon>Pseudomonadati</taxon>
        <taxon>Bacteroidota</taxon>
        <taxon>Flavobacteriia</taxon>
        <taxon>Flavobacteriales</taxon>
        <taxon>Flavobacteriaceae</taxon>
        <taxon>Cellulophaga</taxon>
    </lineage>
</organism>
<sequence length="209" mass="24455">MKYIIKLFFCFMISIVSSQNKRISPDINVRPTNSYDFKIVLKQGIPLYQYEVNSALEGDYNILIFYKDSSKKDSIINDSDGPRMTLQYDLPFSKYKTDKNIEIGIFKNGFKNGLWETKQKNRIVKKENWRHGLITGDYRVYSTKNEILYSTSFGTSGNGIFKDYYYEIGELKEEGRYKKGKKEGEWCTYLKDGTLDKQINYTDGNPDTK</sequence>
<dbReference type="Gene3D" id="3.90.930.1">
    <property type="match status" value="1"/>
</dbReference>
<evidence type="ECO:0000313" key="1">
    <source>
        <dbReference type="EMBL" id="ADV49968.1"/>
    </source>
</evidence>
<protein>
    <recommendedName>
        <fullName evidence="3">MORN variant repeat-containing protein</fullName>
    </recommendedName>
</protein>
<evidence type="ECO:0000313" key="2">
    <source>
        <dbReference type="Proteomes" id="UP000008634"/>
    </source>
</evidence>
<reference evidence="1 2" key="1">
    <citation type="journal article" date="2010" name="Stand. Genomic Sci.">
        <title>Complete genome sequence of Cellulophaga algicola type strain (IC166).</title>
        <authorList>
            <person name="Abt B."/>
            <person name="Lu M."/>
            <person name="Misra M."/>
            <person name="Han C."/>
            <person name="Nolan M."/>
            <person name="Lucas S."/>
            <person name="Hammon N."/>
            <person name="Deshpande S."/>
            <person name="Cheng J.F."/>
            <person name="Tapia R."/>
            <person name="Goodwin L."/>
            <person name="Pitluck S."/>
            <person name="Liolios K."/>
            <person name="Pagani I."/>
            <person name="Ivanova N."/>
            <person name="Mavromatis K."/>
            <person name="Ovchinikova G."/>
            <person name="Pati A."/>
            <person name="Chen A."/>
            <person name="Palaniappan K."/>
            <person name="Land M."/>
            <person name="Hauser L."/>
            <person name="Chang Y.J."/>
            <person name="Jeffries C.D."/>
            <person name="Detter J.C."/>
            <person name="Brambilla E."/>
            <person name="Rohde M."/>
            <person name="Tindall B.J."/>
            <person name="Goker M."/>
            <person name="Woyke T."/>
            <person name="Bristow J."/>
            <person name="Eisen J.A."/>
            <person name="Markowitz V."/>
            <person name="Hugenholtz P."/>
            <person name="Kyrpides N.C."/>
            <person name="Klenk H.P."/>
            <person name="Lapidus A."/>
        </authorList>
    </citation>
    <scope>NUCLEOTIDE SEQUENCE [LARGE SCALE GENOMIC DNA]</scope>
    <source>
        <strain evidence="2">DSM 14237 / IC166 / ACAM 630</strain>
    </source>
</reference>
<evidence type="ECO:0008006" key="3">
    <source>
        <dbReference type="Google" id="ProtNLM"/>
    </source>
</evidence>
<dbReference type="KEGG" id="cao:Celal_2683"/>
<dbReference type="Proteomes" id="UP000008634">
    <property type="component" value="Chromosome"/>
</dbReference>